<dbReference type="Proteomes" id="UP000048984">
    <property type="component" value="Unassembled WGS sequence"/>
</dbReference>
<organism evidence="6 7">
    <name type="scientific">Prosthecodimorpha hirschii</name>
    <dbReference type="NCBI Taxonomy" id="665126"/>
    <lineage>
        <taxon>Bacteria</taxon>
        <taxon>Pseudomonadati</taxon>
        <taxon>Pseudomonadota</taxon>
        <taxon>Alphaproteobacteria</taxon>
        <taxon>Hyphomicrobiales</taxon>
        <taxon>Ancalomicrobiaceae</taxon>
        <taxon>Prosthecodimorpha</taxon>
    </lineage>
</organism>
<reference evidence="6 7" key="2">
    <citation type="submission" date="2015-10" db="EMBL/GenBank/DDBJ databases">
        <title>Draft Genome Sequence of Prosthecomicrobium hirschii ATCC 27832.</title>
        <authorList>
            <person name="Daniel J."/>
            <person name="Givan S.A."/>
            <person name="Brun Y.V."/>
            <person name="Brown P.J."/>
        </authorList>
    </citation>
    <scope>NUCLEOTIDE SEQUENCE [LARGE SCALE GENOMIC DNA]</scope>
    <source>
        <strain evidence="6 7">16</strain>
    </source>
</reference>
<evidence type="ECO:0000256" key="1">
    <source>
        <dbReference type="ARBA" id="ARBA00010541"/>
    </source>
</evidence>
<dbReference type="Gene3D" id="2.40.10.10">
    <property type="entry name" value="Trypsin-like serine proteases"/>
    <property type="match status" value="2"/>
</dbReference>
<dbReference type="STRING" id="665126.ABB55_25290"/>
<dbReference type="InterPro" id="IPR043504">
    <property type="entry name" value="Peptidase_S1_PA_chymotrypsin"/>
</dbReference>
<dbReference type="SMART" id="SM00228">
    <property type="entry name" value="PDZ"/>
    <property type="match status" value="1"/>
</dbReference>
<accession>A0A0P6WFD6</accession>
<dbReference type="GO" id="GO:0004252">
    <property type="term" value="F:serine-type endopeptidase activity"/>
    <property type="evidence" value="ECO:0007669"/>
    <property type="project" value="InterPro"/>
</dbReference>
<dbReference type="InterPro" id="IPR001478">
    <property type="entry name" value="PDZ"/>
</dbReference>
<keyword evidence="2" id="KW-0645">Protease</keyword>
<dbReference type="AlphaFoldDB" id="A0A0P6WFD6"/>
<evidence type="ECO:0000256" key="2">
    <source>
        <dbReference type="ARBA" id="ARBA00022670"/>
    </source>
</evidence>
<dbReference type="RefSeq" id="WP_054361303.1">
    <property type="nucleotide sequence ID" value="NZ_JAPCYQ010000001.1"/>
</dbReference>
<dbReference type="Pfam" id="PF13365">
    <property type="entry name" value="Trypsin_2"/>
    <property type="match status" value="1"/>
</dbReference>
<dbReference type="PROSITE" id="PS50106">
    <property type="entry name" value="PDZ"/>
    <property type="match status" value="1"/>
</dbReference>
<dbReference type="GO" id="GO:0006508">
    <property type="term" value="P:proteolysis"/>
    <property type="evidence" value="ECO:0007669"/>
    <property type="project" value="UniProtKB-KW"/>
</dbReference>
<dbReference type="SUPFAM" id="SSF50494">
    <property type="entry name" value="Trypsin-like serine proteases"/>
    <property type="match status" value="1"/>
</dbReference>
<name>A0A0P6WFD6_9HYPH</name>
<evidence type="ECO:0000259" key="5">
    <source>
        <dbReference type="PROSITE" id="PS50106"/>
    </source>
</evidence>
<keyword evidence="3" id="KW-0378">Hydrolase</keyword>
<dbReference type="PANTHER" id="PTHR43343">
    <property type="entry name" value="PEPTIDASE S12"/>
    <property type="match status" value="1"/>
</dbReference>
<keyword evidence="4" id="KW-0720">Serine protease</keyword>
<evidence type="ECO:0000313" key="6">
    <source>
        <dbReference type="EMBL" id="KPL55136.1"/>
    </source>
</evidence>
<evidence type="ECO:0000313" key="7">
    <source>
        <dbReference type="Proteomes" id="UP000048984"/>
    </source>
</evidence>
<evidence type="ECO:0000256" key="4">
    <source>
        <dbReference type="ARBA" id="ARBA00022825"/>
    </source>
</evidence>
<dbReference type="Pfam" id="PF13180">
    <property type="entry name" value="PDZ_2"/>
    <property type="match status" value="1"/>
</dbReference>
<feature type="domain" description="PDZ" evidence="5">
    <location>
        <begin position="262"/>
        <end position="346"/>
    </location>
</feature>
<dbReference type="EMBL" id="LJYW01000001">
    <property type="protein sequence ID" value="KPL55136.1"/>
    <property type="molecule type" value="Genomic_DNA"/>
</dbReference>
<dbReference type="InterPro" id="IPR009003">
    <property type="entry name" value="Peptidase_S1_PA"/>
</dbReference>
<gene>
    <name evidence="6" type="ORF">ABB55_25290</name>
</gene>
<dbReference type="PANTHER" id="PTHR43343:SF3">
    <property type="entry name" value="PROTEASE DO-LIKE 8, CHLOROPLASTIC"/>
    <property type="match status" value="1"/>
</dbReference>
<dbReference type="PRINTS" id="PR00834">
    <property type="entry name" value="PROTEASES2C"/>
</dbReference>
<dbReference type="InterPro" id="IPR036034">
    <property type="entry name" value="PDZ_sf"/>
</dbReference>
<dbReference type="Gene3D" id="2.30.42.10">
    <property type="match status" value="1"/>
</dbReference>
<comment type="caution">
    <text evidence="6">The sequence shown here is derived from an EMBL/GenBank/DDBJ whole genome shotgun (WGS) entry which is preliminary data.</text>
</comment>
<proteinExistence type="inferred from homology"/>
<evidence type="ECO:0000256" key="3">
    <source>
        <dbReference type="ARBA" id="ARBA00022801"/>
    </source>
</evidence>
<reference evidence="6 7" key="1">
    <citation type="submission" date="2015-09" db="EMBL/GenBank/DDBJ databases">
        <authorList>
            <person name="Jackson K.R."/>
            <person name="Lunt B.L."/>
            <person name="Fisher J.N.B."/>
            <person name="Gardner A.V."/>
            <person name="Bailey M.E."/>
            <person name="Deus L.M."/>
            <person name="Earl A.S."/>
            <person name="Gibby P.D."/>
            <person name="Hartmann K.A."/>
            <person name="Liu J.E."/>
            <person name="Manci A.M."/>
            <person name="Nielsen D.A."/>
            <person name="Solomon M.B."/>
            <person name="Breakwell D.P."/>
            <person name="Burnett S.H."/>
            <person name="Grose J.H."/>
        </authorList>
    </citation>
    <scope>NUCLEOTIDE SEQUENCE [LARGE SCALE GENOMIC DNA]</scope>
    <source>
        <strain evidence="6 7">16</strain>
    </source>
</reference>
<comment type="similarity">
    <text evidence="1">Belongs to the peptidase S1C family.</text>
</comment>
<protein>
    <submittedName>
        <fullName evidence="6">2-alkenal reductase</fullName>
    </submittedName>
</protein>
<keyword evidence="7" id="KW-1185">Reference proteome</keyword>
<sequence>MFDRIERILLLILTLAVLGFVGEPYVARLLYSSGAPRSVTPPAGLGAGETAVIELFRQTSPSVVHVFAEASARFNRQQGGQSSGTGFVWDAAGHVVTNNHVVANAGRIRVRMATGEIVDAEVVGLAPDNDLAVLALGRINKPAPPIAIGSSAQLAVGQSVYAIGNPFGLEQTLTTGIVSAVQRQLPTDGGGELADVIQTDAAINPGNSGGPLLDSSGRLIGVNTAIFSPSGASAGIGFAIPVDTVNRVVPQLIANGRVPTPGIGIVVGDEAVAARLGIDGLVVVRTQPGSPAERAGLRGIDEATGSLGDIIVGAEGKAVTRLAELKKIMAAVGIGGQMTLVVERNGRTFEVKLLIRDVGAGRG</sequence>
<dbReference type="FunFam" id="2.40.10.10:FF:000001">
    <property type="entry name" value="Periplasmic serine protease DegS"/>
    <property type="match status" value="1"/>
</dbReference>
<dbReference type="InterPro" id="IPR051201">
    <property type="entry name" value="Chloro_Bact_Ser_Proteases"/>
</dbReference>
<dbReference type="InterPro" id="IPR001940">
    <property type="entry name" value="Peptidase_S1C"/>
</dbReference>
<dbReference type="SUPFAM" id="SSF50156">
    <property type="entry name" value="PDZ domain-like"/>
    <property type="match status" value="1"/>
</dbReference>